<dbReference type="GO" id="GO:0016616">
    <property type="term" value="F:oxidoreductase activity, acting on the CH-OH group of donors, NAD or NADP as acceptor"/>
    <property type="evidence" value="ECO:0007669"/>
    <property type="project" value="InterPro"/>
</dbReference>
<dbReference type="KEGG" id="vg:11257004"/>
<evidence type="ECO:0000256" key="3">
    <source>
        <dbReference type="ARBA" id="ARBA00022833"/>
    </source>
</evidence>
<dbReference type="InterPro" id="IPR013149">
    <property type="entry name" value="ADH-like_C"/>
</dbReference>
<dbReference type="PROSITE" id="PS00065">
    <property type="entry name" value="D_2_HYDROXYACID_DH_1"/>
    <property type="match status" value="1"/>
</dbReference>
<dbReference type="Gene3D" id="3.40.50.720">
    <property type="entry name" value="NAD(P)-binding Rossmann-like Domain"/>
    <property type="match status" value="1"/>
</dbReference>
<evidence type="ECO:0000256" key="4">
    <source>
        <dbReference type="ARBA" id="ARBA00023002"/>
    </source>
</evidence>
<keyword evidence="5" id="KW-0812">Transmembrane</keyword>
<protein>
    <submittedName>
        <fullName evidence="8">Putative zinc-type alcohol dehydrogenase-like protein</fullName>
    </submittedName>
</protein>
<dbReference type="Pfam" id="PF08240">
    <property type="entry name" value="ADH_N"/>
    <property type="match status" value="1"/>
</dbReference>
<dbReference type="Pfam" id="PF00107">
    <property type="entry name" value="ADH_zinc_N"/>
    <property type="match status" value="1"/>
</dbReference>
<dbReference type="SUPFAM" id="SSF51735">
    <property type="entry name" value="NAD(P)-binding Rossmann-fold domains"/>
    <property type="match status" value="1"/>
</dbReference>
<dbReference type="FunFam" id="3.40.50.720:FF:000022">
    <property type="entry name" value="Cinnamyl alcohol dehydrogenase"/>
    <property type="match status" value="1"/>
</dbReference>
<dbReference type="InterPro" id="IPR047109">
    <property type="entry name" value="CAD-like"/>
</dbReference>
<dbReference type="GeneID" id="11257004"/>
<dbReference type="GO" id="GO:0008270">
    <property type="term" value="F:zinc ion binding"/>
    <property type="evidence" value="ECO:0007669"/>
    <property type="project" value="InterPro"/>
</dbReference>
<dbReference type="InterPro" id="IPR002328">
    <property type="entry name" value="ADH_Zn_CS"/>
</dbReference>
<keyword evidence="2" id="KW-0479">Metal-binding</keyword>
<dbReference type="SUPFAM" id="SSF50129">
    <property type="entry name" value="GroES-like"/>
    <property type="match status" value="1"/>
</dbReference>
<evidence type="ECO:0000259" key="6">
    <source>
        <dbReference type="Pfam" id="PF00107"/>
    </source>
</evidence>
<organism evidence="8">
    <name type="scientific">Megavirus chiliensis</name>
    <dbReference type="NCBI Taxonomy" id="1094892"/>
    <lineage>
        <taxon>Viruses</taxon>
        <taxon>Varidnaviria</taxon>
        <taxon>Bamfordvirae</taxon>
        <taxon>Nucleocytoviricota</taxon>
        <taxon>Megaviricetes</taxon>
        <taxon>Imitervirales</taxon>
        <taxon>Mimiviridae</taxon>
        <taxon>Megamimivirinae</taxon>
        <taxon>Megavirus</taxon>
        <taxon>Megavirus chilense</taxon>
    </lineage>
</organism>
<feature type="domain" description="Alcohol dehydrogenase-like C-terminal" evidence="6">
    <location>
        <begin position="276"/>
        <end position="398"/>
    </location>
</feature>
<evidence type="ECO:0000313" key="8">
    <source>
        <dbReference type="EMBL" id="AEQ32754.1"/>
    </source>
</evidence>
<evidence type="ECO:0000256" key="2">
    <source>
        <dbReference type="ARBA" id="ARBA00022723"/>
    </source>
</evidence>
<dbReference type="PROSITE" id="PS00059">
    <property type="entry name" value="ADH_ZINC"/>
    <property type="match status" value="1"/>
</dbReference>
<dbReference type="EMBL" id="JN258408">
    <property type="protein sequence ID" value="AEQ32754.1"/>
    <property type="molecule type" value="Genomic_DNA"/>
</dbReference>
<dbReference type="InterPro" id="IPR011032">
    <property type="entry name" value="GroES-like_sf"/>
</dbReference>
<keyword evidence="5" id="KW-0472">Membrane</keyword>
<dbReference type="RefSeq" id="YP_004894430.1">
    <property type="nucleotide sequence ID" value="NC_016072.1"/>
</dbReference>
<feature type="transmembrane region" description="Helical" evidence="5">
    <location>
        <begin position="6"/>
        <end position="24"/>
    </location>
</feature>
<sequence length="442" mass="49872">MNINNYFNIYIIYIIIYISMNNQYKINKYISKLNNSNNSEKNKLYQQKINKYLQEYQSIYNNKPVPATQENISKLIEKNNNNYSDTITAFGYGTMDKQNPIELLVFERNKPKQNEVLVEILYTGICHSDWHNIVGEWESEYPVIPGHEIVGRIIDIGKNVKNINFNDIVAIGPTIDSCGFCARCNDKREQYCFNEATEVYGTKQRLPGDIKPSGPITYGGYSNIITIKEKFVYKLPKNLDIKGCAPLMCAAATTFSPLKQMKIGPGSIIGIVGIGGLGHMAVKIAKALGAKVIAFTHTEWKIKDSIKNLGADDAILTTNFEQVSKYRAKLDMILDTIPTAHNLAPYIELLKLNGTLWILGALFPTPLDMNNLAYNNCKLASSVIAGSNEIHEMLELCSKYNITADVELINADNINQTRKNLLESKVKYRYVIDMKSSMNKLQ</sequence>
<dbReference type="InterPro" id="IPR029752">
    <property type="entry name" value="D-isomer_DH_CS1"/>
</dbReference>
<feature type="domain" description="Alcohol dehydrogenase-like N-terminal" evidence="7">
    <location>
        <begin position="113"/>
        <end position="237"/>
    </location>
</feature>
<dbReference type="Gene3D" id="3.90.180.10">
    <property type="entry name" value="Medium-chain alcohol dehydrogenases, catalytic domain"/>
    <property type="match status" value="1"/>
</dbReference>
<gene>
    <name evidence="8" type="primary">mg379</name>
</gene>
<keyword evidence="4" id="KW-0560">Oxidoreductase</keyword>
<keyword evidence="5" id="KW-1133">Transmembrane helix</keyword>
<name>G5CSP7_9VIRU</name>
<comment type="cofactor">
    <cofactor evidence="1">
        <name>Zn(2+)</name>
        <dbReference type="ChEBI" id="CHEBI:29105"/>
    </cofactor>
</comment>
<dbReference type="OrthoDB" id="7564at10239"/>
<dbReference type="InterPro" id="IPR036291">
    <property type="entry name" value="NAD(P)-bd_dom_sf"/>
</dbReference>
<evidence type="ECO:0000259" key="7">
    <source>
        <dbReference type="Pfam" id="PF08240"/>
    </source>
</evidence>
<dbReference type="SMR" id="G5CSP7"/>
<evidence type="ECO:0000256" key="5">
    <source>
        <dbReference type="SAM" id="Phobius"/>
    </source>
</evidence>
<reference evidence="8" key="1">
    <citation type="journal article" date="2011" name="Proc. Natl. Acad. Sci. U.S.A.">
        <title>Distant Mimivirus relative with a larger genome highlights the fundamental features of Megaviridae.</title>
        <authorList>
            <person name="Arslan D."/>
            <person name="Legendre M."/>
            <person name="Seltzer V."/>
            <person name="Abergel C."/>
            <person name="Claverie J.M."/>
        </authorList>
    </citation>
    <scope>NUCLEOTIDE SEQUENCE [LARGE SCALE GENOMIC DNA]</scope>
</reference>
<accession>G5CSP7</accession>
<keyword evidence="3" id="KW-0862">Zinc</keyword>
<dbReference type="PANTHER" id="PTHR42683">
    <property type="entry name" value="ALDEHYDE REDUCTASE"/>
    <property type="match status" value="1"/>
</dbReference>
<evidence type="ECO:0000256" key="1">
    <source>
        <dbReference type="ARBA" id="ARBA00001947"/>
    </source>
</evidence>
<dbReference type="CDD" id="cd05283">
    <property type="entry name" value="CAD1"/>
    <property type="match status" value="1"/>
</dbReference>
<proteinExistence type="predicted"/>
<dbReference type="InterPro" id="IPR013154">
    <property type="entry name" value="ADH-like_N"/>
</dbReference>